<dbReference type="PANTHER" id="PTHR11803">
    <property type="entry name" value="2-IMINOBUTANOATE/2-IMINOPROPANOATE DEAMINASE RIDA"/>
    <property type="match status" value="1"/>
</dbReference>
<dbReference type="PANTHER" id="PTHR11803:SF39">
    <property type="entry name" value="2-IMINOBUTANOATE_2-IMINOPROPANOATE DEAMINASE"/>
    <property type="match status" value="1"/>
</dbReference>
<name>A0A2P5SY51_9GAMM</name>
<comment type="caution">
    <text evidence="2">The sequence shown here is derived from an EMBL/GenBank/DDBJ whole genome shotgun (WGS) entry which is preliminary data.</text>
</comment>
<dbReference type="EMBL" id="PDKS01000002">
    <property type="protein sequence ID" value="PPI87277.1"/>
    <property type="molecule type" value="Genomic_DNA"/>
</dbReference>
<evidence type="ECO:0000313" key="3">
    <source>
        <dbReference type="Proteomes" id="UP000296034"/>
    </source>
</evidence>
<comment type="similarity">
    <text evidence="1">Belongs to the RutC family.</text>
</comment>
<dbReference type="Gene3D" id="3.30.1330.40">
    <property type="entry name" value="RutC-like"/>
    <property type="match status" value="1"/>
</dbReference>
<proteinExistence type="inferred from homology"/>
<dbReference type="FunFam" id="3.30.1330.40:FF:000001">
    <property type="entry name" value="L-PSP family endoribonuclease"/>
    <property type="match status" value="1"/>
</dbReference>
<dbReference type="AlphaFoldDB" id="A0A2P5SY51"/>
<dbReference type="PROSITE" id="PS01094">
    <property type="entry name" value="UPF0076"/>
    <property type="match status" value="1"/>
</dbReference>
<dbReference type="Proteomes" id="UP000296034">
    <property type="component" value="Unassembled WGS sequence"/>
</dbReference>
<gene>
    <name evidence="2" type="ORF">CRV11_01975</name>
</gene>
<dbReference type="InterPro" id="IPR019897">
    <property type="entry name" value="RidA_CS"/>
</dbReference>
<dbReference type="GO" id="GO:0005829">
    <property type="term" value="C:cytosol"/>
    <property type="evidence" value="ECO:0007669"/>
    <property type="project" value="TreeGrafter"/>
</dbReference>
<dbReference type="OrthoDB" id="9803101at2"/>
<protein>
    <submittedName>
        <fullName evidence="2">Reactive intermediate/imine deaminase</fullName>
    </submittedName>
</protein>
<dbReference type="CDD" id="cd00448">
    <property type="entry name" value="YjgF_YER057c_UK114_family"/>
    <property type="match status" value="1"/>
</dbReference>
<dbReference type="InterPro" id="IPR006175">
    <property type="entry name" value="YjgF/YER057c/UK114"/>
</dbReference>
<dbReference type="InterPro" id="IPR035959">
    <property type="entry name" value="RutC-like_sf"/>
</dbReference>
<dbReference type="RefSeq" id="WP_136131683.1">
    <property type="nucleotide sequence ID" value="NZ_PDKS01000002.1"/>
</dbReference>
<organism evidence="2 3">
    <name type="scientific">Candidatus Pantoea edessiphila</name>
    <dbReference type="NCBI Taxonomy" id="2044610"/>
    <lineage>
        <taxon>Bacteria</taxon>
        <taxon>Pseudomonadati</taxon>
        <taxon>Pseudomonadota</taxon>
        <taxon>Gammaproteobacteria</taxon>
        <taxon>Enterobacterales</taxon>
        <taxon>Erwiniaceae</taxon>
        <taxon>Pantoea</taxon>
    </lineage>
</organism>
<dbReference type="Pfam" id="PF01042">
    <property type="entry name" value="Ribonuc_L-PSP"/>
    <property type="match status" value="1"/>
</dbReference>
<dbReference type="NCBIfam" id="TIGR00004">
    <property type="entry name" value="Rid family detoxifying hydrolase"/>
    <property type="match status" value="1"/>
</dbReference>
<reference evidence="2 3" key="1">
    <citation type="journal article" date="2018" name="Genome Biol. Evol.">
        <title>Cladogenesis and Genomic Streamlining in Extracellular Endosymbionts of Tropical Stink Bugs.</title>
        <authorList>
            <person name="Otero-Bravo A."/>
            <person name="Goffredi S."/>
            <person name="Sabree Z.L."/>
        </authorList>
    </citation>
    <scope>NUCLEOTIDE SEQUENCE [LARGE SCALE GENOMIC DNA]</scope>
    <source>
        <strain evidence="2 3">SoET</strain>
    </source>
</reference>
<dbReference type="InterPro" id="IPR006056">
    <property type="entry name" value="RidA"/>
</dbReference>
<dbReference type="SUPFAM" id="SSF55298">
    <property type="entry name" value="YjgF-like"/>
    <property type="match status" value="1"/>
</dbReference>
<dbReference type="GO" id="GO:0019239">
    <property type="term" value="F:deaminase activity"/>
    <property type="evidence" value="ECO:0007669"/>
    <property type="project" value="TreeGrafter"/>
</dbReference>
<accession>A0A2P5SY51</accession>
<sequence length="128" mass="14425">MFYEINTKQAPVPIGPYVQGVDLGKIVIVSGQIPINPITGIIDKEIYKQTLQTLDNVKSIIEAAELHVKNIFKTTVFLKNINDIELVNSAYELFFIENKANFPARSCIEVSKLPKDVNIEIEAMAIRY</sequence>
<evidence type="ECO:0000256" key="1">
    <source>
        <dbReference type="ARBA" id="ARBA00010552"/>
    </source>
</evidence>
<evidence type="ECO:0000313" key="2">
    <source>
        <dbReference type="EMBL" id="PPI87277.1"/>
    </source>
</evidence>